<evidence type="ECO:0000313" key="8">
    <source>
        <dbReference type="EMBL" id="AKQ03493.1"/>
    </source>
</evidence>
<dbReference type="Pfam" id="PF00828">
    <property type="entry name" value="Ribosomal_L27A"/>
    <property type="match status" value="1"/>
</dbReference>
<accession>A0A0H4T6R3</accession>
<dbReference type="SUPFAM" id="SSF52080">
    <property type="entry name" value="Ribosomal proteins L15p and L18e"/>
    <property type="match status" value="1"/>
</dbReference>
<keyword evidence="4" id="KW-0699">rRNA-binding</keyword>
<feature type="region of interest" description="Disordered" evidence="6">
    <location>
        <begin position="16"/>
        <end position="35"/>
    </location>
</feature>
<feature type="compositionally biased region" description="Gly residues" evidence="6">
    <location>
        <begin position="19"/>
        <end position="33"/>
    </location>
</feature>
<sequence>METKLPKIIKIKAKRRGRGYGSGRGGHTVGRGTKGQKARGKVGILFEGMKMKKSFIKRLPLSRGKGRFKGKSKPIIVKLEYLNMLPASSKVDKEALVKVGIVREKDAKDFGVKILGNGEIKKKLIVLVPISKSAAKKIEKAGGKVMAQNEKIKNKQSLAFQAQKSNLQSKNKQSLALRAQKEKK</sequence>
<evidence type="ECO:0000256" key="1">
    <source>
        <dbReference type="ARBA" id="ARBA00007320"/>
    </source>
</evidence>
<evidence type="ECO:0000256" key="6">
    <source>
        <dbReference type="SAM" id="MobiDB-lite"/>
    </source>
</evidence>
<dbReference type="InterPro" id="IPR036227">
    <property type="entry name" value="Ribosomal_uL15/eL18_sf"/>
</dbReference>
<keyword evidence="4" id="KW-0694">RNA-binding</keyword>
<comment type="subunit">
    <text evidence="4">Part of the 50S ribosomal subunit.</text>
</comment>
<dbReference type="PROSITE" id="PS00475">
    <property type="entry name" value="RIBOSOMAL_L15"/>
    <property type="match status" value="1"/>
</dbReference>
<reference evidence="8" key="1">
    <citation type="journal article" date="2015" name="ISME J.">
        <title>Aquifer environment selects for microbial species cohorts in sediment and groundwater.</title>
        <authorList>
            <person name="Hug L.A."/>
            <person name="Thomas B.C."/>
            <person name="Brown C.T."/>
            <person name="Frischkorn K.R."/>
            <person name="Williams K.H."/>
            <person name="Tringe S.G."/>
            <person name="Banfield J.F."/>
        </authorList>
    </citation>
    <scope>NUCLEOTIDE SEQUENCE</scope>
</reference>
<dbReference type="GO" id="GO:0003735">
    <property type="term" value="F:structural constituent of ribosome"/>
    <property type="evidence" value="ECO:0007669"/>
    <property type="project" value="InterPro"/>
</dbReference>
<evidence type="ECO:0000259" key="7">
    <source>
        <dbReference type="Pfam" id="PF00828"/>
    </source>
</evidence>
<dbReference type="HAMAP" id="MF_01341">
    <property type="entry name" value="Ribosomal_uL15"/>
    <property type="match status" value="1"/>
</dbReference>
<keyword evidence="3 4" id="KW-0687">Ribonucleoprotein</keyword>
<dbReference type="InterPro" id="IPR030878">
    <property type="entry name" value="Ribosomal_uL15"/>
</dbReference>
<name>A0A0H4T6R3_9BACT</name>
<evidence type="ECO:0000256" key="3">
    <source>
        <dbReference type="ARBA" id="ARBA00023274"/>
    </source>
</evidence>
<feature type="region of interest" description="Disordered" evidence="6">
    <location>
        <begin position="163"/>
        <end position="184"/>
    </location>
</feature>
<dbReference type="InterPro" id="IPR001196">
    <property type="entry name" value="Ribosomal_uL15_CS"/>
</dbReference>
<organism evidence="8">
    <name type="scientific">uncultured Microgenomates bacterium Rifle_16ft_4_minimus_38077</name>
    <dbReference type="NCBI Taxonomy" id="1665117"/>
    <lineage>
        <taxon>Bacteria</taxon>
        <taxon>Candidatus Microgenomatota</taxon>
        <taxon>environmental samples</taxon>
    </lineage>
</organism>
<protein>
    <recommendedName>
        <fullName evidence="4">Large ribosomal subunit protein uL15</fullName>
    </recommendedName>
</protein>
<dbReference type="InterPro" id="IPR005749">
    <property type="entry name" value="Ribosomal_uL15_bac-type"/>
</dbReference>
<evidence type="ECO:0000256" key="5">
    <source>
        <dbReference type="RuleBase" id="RU003888"/>
    </source>
</evidence>
<dbReference type="InterPro" id="IPR021131">
    <property type="entry name" value="Ribosomal_uL15/eL18"/>
</dbReference>
<dbReference type="AlphaFoldDB" id="A0A0H4T6R3"/>
<dbReference type="EMBL" id="KT007014">
    <property type="protein sequence ID" value="AKQ03493.1"/>
    <property type="molecule type" value="Genomic_DNA"/>
</dbReference>
<dbReference type="GO" id="GO:0019843">
    <property type="term" value="F:rRNA binding"/>
    <property type="evidence" value="ECO:0007669"/>
    <property type="project" value="UniProtKB-UniRule"/>
</dbReference>
<dbReference type="GO" id="GO:0006412">
    <property type="term" value="P:translation"/>
    <property type="evidence" value="ECO:0007669"/>
    <property type="project" value="UniProtKB-UniRule"/>
</dbReference>
<comment type="similarity">
    <text evidence="1 4 5">Belongs to the universal ribosomal protein uL15 family.</text>
</comment>
<keyword evidence="2 4" id="KW-0689">Ribosomal protein</keyword>
<comment type="function">
    <text evidence="4">Binds to the 23S rRNA.</text>
</comment>
<dbReference type="GO" id="GO:0022625">
    <property type="term" value="C:cytosolic large ribosomal subunit"/>
    <property type="evidence" value="ECO:0007669"/>
    <property type="project" value="TreeGrafter"/>
</dbReference>
<evidence type="ECO:0000256" key="2">
    <source>
        <dbReference type="ARBA" id="ARBA00022980"/>
    </source>
</evidence>
<proteinExistence type="inferred from homology"/>
<feature type="compositionally biased region" description="Polar residues" evidence="6">
    <location>
        <begin position="163"/>
        <end position="174"/>
    </location>
</feature>
<dbReference type="Gene3D" id="3.100.10.10">
    <property type="match status" value="1"/>
</dbReference>
<dbReference type="PANTHER" id="PTHR12934:SF11">
    <property type="entry name" value="LARGE RIBOSOMAL SUBUNIT PROTEIN UL15M"/>
    <property type="match status" value="1"/>
</dbReference>
<gene>
    <name evidence="4" type="primary">rplO</name>
</gene>
<evidence type="ECO:0000256" key="4">
    <source>
        <dbReference type="HAMAP-Rule" id="MF_01341"/>
    </source>
</evidence>
<feature type="domain" description="Large ribosomal subunit protein uL15/eL18" evidence="7">
    <location>
        <begin position="88"/>
        <end position="145"/>
    </location>
</feature>
<dbReference type="PANTHER" id="PTHR12934">
    <property type="entry name" value="50S RIBOSOMAL PROTEIN L15"/>
    <property type="match status" value="1"/>
</dbReference>